<dbReference type="Pfam" id="PF08863">
    <property type="entry name" value="YolD"/>
    <property type="match status" value="1"/>
</dbReference>
<organism evidence="1 2">
    <name type="scientific">Psychrobacillus glaciei</name>
    <dbReference type="NCBI Taxonomy" id="2283160"/>
    <lineage>
        <taxon>Bacteria</taxon>
        <taxon>Bacillati</taxon>
        <taxon>Bacillota</taxon>
        <taxon>Bacilli</taxon>
        <taxon>Bacillales</taxon>
        <taxon>Bacillaceae</taxon>
        <taxon>Psychrobacillus</taxon>
    </lineage>
</organism>
<evidence type="ECO:0000313" key="2">
    <source>
        <dbReference type="Proteomes" id="UP000325517"/>
    </source>
</evidence>
<dbReference type="InterPro" id="IPR014962">
    <property type="entry name" value="YolD"/>
</dbReference>
<proteinExistence type="predicted"/>
<dbReference type="PANTHER" id="PTHR40051:SF1">
    <property type="entry name" value="YOLD-LIKE FAMILY PROTEIN"/>
    <property type="match status" value="1"/>
</dbReference>
<dbReference type="KEGG" id="psyo:PB01_08660"/>
<name>A0A5J6SRU5_9BACI</name>
<evidence type="ECO:0000313" key="1">
    <source>
        <dbReference type="EMBL" id="QFF98897.1"/>
    </source>
</evidence>
<reference evidence="1 2" key="1">
    <citation type="submission" date="2018-07" db="EMBL/GenBank/DDBJ databases">
        <title>Complete genome sequence of Psychrobacillus sp. PB01, isolated from iceberg, and comparative genome analysis of Psychrobacillus strains.</title>
        <authorList>
            <person name="Lee P.C."/>
        </authorList>
    </citation>
    <scope>NUCLEOTIDE SEQUENCE [LARGE SCALE GENOMIC DNA]</scope>
    <source>
        <strain evidence="1 2">PB01</strain>
    </source>
</reference>
<accession>A0A5J6SRU5</accession>
<keyword evidence="2" id="KW-1185">Reference proteome</keyword>
<dbReference type="EMBL" id="CP031223">
    <property type="protein sequence ID" value="QFF98897.1"/>
    <property type="molecule type" value="Genomic_DNA"/>
</dbReference>
<dbReference type="AlphaFoldDB" id="A0A5J6SRU5"/>
<sequence>MIKDRGTKKWTAMMLPEHVSLIRKFNEESKKSPRPQLDEWDLDIIQEYIQIAKQRNVDIEIKTWNDGAFIFNIGKFTWVDLNRRKVEMENAFKSFVIRLDEIVDVTILE</sequence>
<protein>
    <submittedName>
        <fullName evidence="1">YolD-like family protein</fullName>
    </submittedName>
</protein>
<dbReference type="RefSeq" id="WP_151699829.1">
    <property type="nucleotide sequence ID" value="NZ_CP031223.1"/>
</dbReference>
<dbReference type="OrthoDB" id="1644322at2"/>
<gene>
    <name evidence="1" type="ORF">PB01_08660</name>
</gene>
<dbReference type="PANTHER" id="PTHR40051">
    <property type="entry name" value="IG HYPOTHETICAL 15966"/>
    <property type="match status" value="1"/>
</dbReference>
<dbReference type="Proteomes" id="UP000325517">
    <property type="component" value="Chromosome"/>
</dbReference>